<keyword evidence="13" id="KW-0325">Glycoprotein</keyword>
<keyword evidence="5" id="KW-0356">Hemostasis</keyword>
<evidence type="ECO:0000256" key="6">
    <source>
        <dbReference type="ARBA" id="ARBA00022729"/>
    </source>
</evidence>
<keyword evidence="9" id="KW-0094">Blood coagulation</keyword>
<proteinExistence type="inferred from homology"/>
<evidence type="ECO:0000256" key="11">
    <source>
        <dbReference type="ARBA" id="ARBA00023157"/>
    </source>
</evidence>
<evidence type="ECO:0000256" key="16">
    <source>
        <dbReference type="PIRSR" id="PIRSR603912-52"/>
    </source>
</evidence>
<evidence type="ECO:0000256" key="9">
    <source>
        <dbReference type="ARBA" id="ARBA00023084"/>
    </source>
</evidence>
<dbReference type="FunFam" id="1.20.1070.10:FF:000040">
    <property type="entry name" value="Coagulation factor 2 (thrombin) receptor"/>
    <property type="match status" value="1"/>
</dbReference>
<dbReference type="OrthoDB" id="8881832at2759"/>
<dbReference type="EMBL" id="JAPFRF010000004">
    <property type="protein sequence ID" value="KAJ7335867.1"/>
    <property type="molecule type" value="Genomic_DNA"/>
</dbReference>
<comment type="subcellular location">
    <subcellularLocation>
        <location evidence="1">Cell membrane</location>
        <topology evidence="1">Multi-pass membrane protein</topology>
    </subcellularLocation>
</comment>
<dbReference type="GO" id="GO:0007200">
    <property type="term" value="P:phospholipase C-activating G protein-coupled receptor signaling pathway"/>
    <property type="evidence" value="ECO:0007669"/>
    <property type="project" value="TreeGrafter"/>
</dbReference>
<dbReference type="InterPro" id="IPR000935">
    <property type="entry name" value="Thrmbn_rcpt"/>
</dbReference>
<keyword evidence="11 16" id="KW-1015">Disulfide bond</keyword>
<feature type="disulfide bond" evidence="16">
    <location>
        <begin position="54"/>
        <end position="133"/>
    </location>
</feature>
<dbReference type="PROSITE" id="PS00237">
    <property type="entry name" value="G_PROTEIN_RECEP_F1_1"/>
    <property type="match status" value="1"/>
</dbReference>
<dbReference type="GO" id="GO:0030194">
    <property type="term" value="P:positive regulation of blood coagulation"/>
    <property type="evidence" value="ECO:0007669"/>
    <property type="project" value="TreeGrafter"/>
</dbReference>
<feature type="transmembrane region" description="Helical" evidence="18">
    <location>
        <begin position="191"/>
        <end position="215"/>
    </location>
</feature>
<evidence type="ECO:0000256" key="10">
    <source>
        <dbReference type="ARBA" id="ARBA00023136"/>
    </source>
</evidence>
<sequence length="296" mass="33538">MAVLIFVVKIKMKKPAIVYMINLASSDLLLLSMLPIKIFYHFRGQNWPFGPELCNFLTSTFYCNTFCSILLMTAISVDRCLAVLYPMQSLSRLTVRRASLVCAAIWLLAIAGVIYFMTTELTLKIPQLNITTCADALDVSVIIESHRYYAFVLSILFFFIPLFISTVCYVSIIRKLSSSDIDTNRGKKRRAILLSATVLSSFILCFGPVSTLSFIQFFLSDTYRYDIYFAGSLTLFFGTINCCLDPLIYYYASLECKRQVWNLLCPGKRSDVEKDIKATNSYTSTYVRGQGPLIQA</sequence>
<feature type="transmembrane region" description="Helical" evidence="18">
    <location>
        <begin position="98"/>
        <end position="118"/>
    </location>
</feature>
<keyword evidence="6" id="KW-0732">Signal</keyword>
<dbReference type="InterPro" id="IPR017452">
    <property type="entry name" value="GPCR_Rhodpsn_7TM"/>
</dbReference>
<dbReference type="GO" id="GO:0005886">
    <property type="term" value="C:plasma membrane"/>
    <property type="evidence" value="ECO:0007669"/>
    <property type="project" value="UniProtKB-SubCell"/>
</dbReference>
<keyword evidence="8 17" id="KW-0297">G-protein coupled receptor</keyword>
<dbReference type="GO" id="GO:0035025">
    <property type="term" value="P:positive regulation of Rho protein signal transduction"/>
    <property type="evidence" value="ECO:0007669"/>
    <property type="project" value="TreeGrafter"/>
</dbReference>
<comment type="similarity">
    <text evidence="17">Belongs to the G-protein coupled receptor 1 family.</text>
</comment>
<feature type="transmembrane region" description="Helical" evidence="18">
    <location>
        <begin position="148"/>
        <end position="170"/>
    </location>
</feature>
<evidence type="ECO:0000256" key="18">
    <source>
        <dbReference type="SAM" id="Phobius"/>
    </source>
</evidence>
<evidence type="ECO:0000313" key="20">
    <source>
        <dbReference type="EMBL" id="KAJ7335867.1"/>
    </source>
</evidence>
<evidence type="ECO:0000256" key="14">
    <source>
        <dbReference type="ARBA" id="ARBA00023224"/>
    </source>
</evidence>
<evidence type="ECO:0000256" key="3">
    <source>
        <dbReference type="ARBA" id="ARBA00022475"/>
    </source>
</evidence>
<protein>
    <recommendedName>
        <fullName evidence="2">Proteinase-activated receptor 1</fullName>
    </recommendedName>
    <alternativeName>
        <fullName evidence="15">Thrombin receptor</fullName>
    </alternativeName>
</protein>
<dbReference type="SUPFAM" id="SSF81321">
    <property type="entry name" value="Family A G protein-coupled receptor-like"/>
    <property type="match status" value="1"/>
</dbReference>
<dbReference type="PANTHER" id="PTHR24232:SF20">
    <property type="entry name" value="PROTEINASE-ACTIVATED RECEPTOR 1"/>
    <property type="match status" value="1"/>
</dbReference>
<accession>A0A9Q1B4P1</accession>
<evidence type="ECO:0000256" key="7">
    <source>
        <dbReference type="ARBA" id="ARBA00022989"/>
    </source>
</evidence>
<evidence type="ECO:0000256" key="2">
    <source>
        <dbReference type="ARBA" id="ARBA00019705"/>
    </source>
</evidence>
<dbReference type="InterPro" id="IPR000276">
    <property type="entry name" value="GPCR_Rhodpsn"/>
</dbReference>
<keyword evidence="14 17" id="KW-0807">Transducer</keyword>
<dbReference type="AlphaFoldDB" id="A0A9Q1B4P1"/>
<keyword evidence="4 17" id="KW-0812">Transmembrane</keyword>
<dbReference type="PROSITE" id="PS50262">
    <property type="entry name" value="G_PROTEIN_RECEP_F1_2"/>
    <property type="match status" value="1"/>
</dbReference>
<evidence type="ECO:0000256" key="12">
    <source>
        <dbReference type="ARBA" id="ARBA00023170"/>
    </source>
</evidence>
<evidence type="ECO:0000256" key="15">
    <source>
        <dbReference type="ARBA" id="ARBA00031780"/>
    </source>
</evidence>
<evidence type="ECO:0000313" key="21">
    <source>
        <dbReference type="Proteomes" id="UP001142489"/>
    </source>
</evidence>
<gene>
    <name evidence="20" type="ORF">JRQ81_013808</name>
</gene>
<keyword evidence="7 18" id="KW-1133">Transmembrane helix</keyword>
<dbReference type="GO" id="GO:0007596">
    <property type="term" value="P:blood coagulation"/>
    <property type="evidence" value="ECO:0007669"/>
    <property type="project" value="UniProtKB-KW"/>
</dbReference>
<evidence type="ECO:0000256" key="5">
    <source>
        <dbReference type="ARBA" id="ARBA00022696"/>
    </source>
</evidence>
<feature type="transmembrane region" description="Helical" evidence="18">
    <location>
        <begin position="227"/>
        <end position="252"/>
    </location>
</feature>
<feature type="transmembrane region" description="Helical" evidence="18">
    <location>
        <begin position="16"/>
        <end position="36"/>
    </location>
</feature>
<dbReference type="GO" id="GO:0015057">
    <property type="term" value="F:thrombin-activated receptor activity"/>
    <property type="evidence" value="ECO:0007669"/>
    <property type="project" value="InterPro"/>
</dbReference>
<feature type="domain" description="G-protein coupled receptors family 1 profile" evidence="19">
    <location>
        <begin position="1"/>
        <end position="249"/>
    </location>
</feature>
<dbReference type="Proteomes" id="UP001142489">
    <property type="component" value="Unassembled WGS sequence"/>
</dbReference>
<evidence type="ECO:0000256" key="13">
    <source>
        <dbReference type="ARBA" id="ARBA00023180"/>
    </source>
</evidence>
<dbReference type="PRINTS" id="PR00237">
    <property type="entry name" value="GPCRRHODOPSN"/>
</dbReference>
<dbReference type="PRINTS" id="PR00908">
    <property type="entry name" value="THROMBINR"/>
</dbReference>
<keyword evidence="21" id="KW-1185">Reference proteome</keyword>
<evidence type="ECO:0000256" key="1">
    <source>
        <dbReference type="ARBA" id="ARBA00004651"/>
    </source>
</evidence>
<evidence type="ECO:0000256" key="17">
    <source>
        <dbReference type="RuleBase" id="RU000688"/>
    </source>
</evidence>
<name>A0A9Q1B4P1_9SAUR</name>
<keyword evidence="3" id="KW-1003">Cell membrane</keyword>
<evidence type="ECO:0000256" key="4">
    <source>
        <dbReference type="ARBA" id="ARBA00022692"/>
    </source>
</evidence>
<dbReference type="Pfam" id="PF00001">
    <property type="entry name" value="7tm_1"/>
    <property type="match status" value="1"/>
</dbReference>
<dbReference type="InterPro" id="IPR003912">
    <property type="entry name" value="Protea_act_rcpt"/>
</dbReference>
<evidence type="ECO:0000256" key="8">
    <source>
        <dbReference type="ARBA" id="ARBA00023040"/>
    </source>
</evidence>
<dbReference type="PANTHER" id="PTHR24232">
    <property type="entry name" value="G-PROTEIN COUPLED RECEPTOR"/>
    <property type="match status" value="1"/>
</dbReference>
<dbReference type="PRINTS" id="PR01428">
    <property type="entry name" value="PROTEASEAR"/>
</dbReference>
<reference evidence="20" key="1">
    <citation type="journal article" date="2023" name="DNA Res.">
        <title>Chromosome-level genome assembly of Phrynocephalus forsythii using third-generation DNA sequencing and Hi-C analysis.</title>
        <authorList>
            <person name="Qi Y."/>
            <person name="Zhao W."/>
            <person name="Zhao Y."/>
            <person name="Niu C."/>
            <person name="Cao S."/>
            <person name="Zhang Y."/>
        </authorList>
    </citation>
    <scope>NUCLEOTIDE SEQUENCE</scope>
    <source>
        <tissue evidence="20">Muscle</tissue>
    </source>
</reference>
<keyword evidence="10 18" id="KW-0472">Membrane</keyword>
<organism evidence="20 21">
    <name type="scientific">Phrynocephalus forsythii</name>
    <dbReference type="NCBI Taxonomy" id="171643"/>
    <lineage>
        <taxon>Eukaryota</taxon>
        <taxon>Metazoa</taxon>
        <taxon>Chordata</taxon>
        <taxon>Craniata</taxon>
        <taxon>Vertebrata</taxon>
        <taxon>Euteleostomi</taxon>
        <taxon>Lepidosauria</taxon>
        <taxon>Squamata</taxon>
        <taxon>Bifurcata</taxon>
        <taxon>Unidentata</taxon>
        <taxon>Episquamata</taxon>
        <taxon>Toxicofera</taxon>
        <taxon>Iguania</taxon>
        <taxon>Acrodonta</taxon>
        <taxon>Agamidae</taxon>
        <taxon>Agaminae</taxon>
        <taxon>Phrynocephalus</taxon>
    </lineage>
</organism>
<dbReference type="Gene3D" id="1.20.1070.10">
    <property type="entry name" value="Rhodopsin 7-helix transmembrane proteins"/>
    <property type="match status" value="1"/>
</dbReference>
<keyword evidence="12 17" id="KW-0675">Receptor</keyword>
<comment type="caution">
    <text evidence="20">The sequence shown here is derived from an EMBL/GenBank/DDBJ whole genome shotgun (WGS) entry which is preliminary data.</text>
</comment>
<evidence type="ECO:0000259" key="19">
    <source>
        <dbReference type="PROSITE" id="PS50262"/>
    </source>
</evidence>
<feature type="transmembrane region" description="Helical" evidence="18">
    <location>
        <begin position="56"/>
        <end position="77"/>
    </location>
</feature>